<organism evidence="13 14">
    <name type="scientific">Dickeya dadantii (strain 3937)</name>
    <name type="common">Erwinia chrysanthemi (strain 3937)</name>
    <dbReference type="NCBI Taxonomy" id="198628"/>
    <lineage>
        <taxon>Bacteria</taxon>
        <taxon>Pseudomonadati</taxon>
        <taxon>Pseudomonadota</taxon>
        <taxon>Gammaproteobacteria</taxon>
        <taxon>Enterobacterales</taxon>
        <taxon>Pectobacteriaceae</taxon>
        <taxon>Dickeya</taxon>
    </lineage>
</organism>
<comment type="function">
    <text evidence="9 11">Catalyzes the conversion of GTP to 2,5-diamino-6-ribosylamino-4(3H)-pyrimidinone 5'-phosphate (DARP), formate and pyrophosphate.</text>
</comment>
<evidence type="ECO:0000256" key="8">
    <source>
        <dbReference type="ARBA" id="ARBA00023134"/>
    </source>
</evidence>
<dbReference type="InterPro" id="IPR000926">
    <property type="entry name" value="RibA"/>
</dbReference>
<dbReference type="CDD" id="cd00641">
    <property type="entry name" value="GTP_cyclohydro2"/>
    <property type="match status" value="1"/>
</dbReference>
<comment type="pathway">
    <text evidence="1 11">Cofactor biosynthesis; riboflavin biosynthesis; 5-amino-6-(D-ribitylamino)uracil from GTP: step 1/4.</text>
</comment>
<comment type="similarity">
    <text evidence="2">In the N-terminal section; belongs to the DHBP synthase family.</text>
</comment>
<keyword evidence="3 11" id="KW-0686">Riboflavin biosynthesis</keyword>
<keyword evidence="4 11" id="KW-0479">Metal-binding</keyword>
<dbReference type="PANTHER" id="PTHR21327">
    <property type="entry name" value="GTP CYCLOHYDROLASE II-RELATED"/>
    <property type="match status" value="1"/>
</dbReference>
<feature type="binding site" evidence="11">
    <location>
        <position position="126"/>
    </location>
    <ligand>
        <name>GTP</name>
        <dbReference type="ChEBI" id="CHEBI:37565"/>
    </ligand>
</feature>
<dbReference type="NCBIfam" id="NF001591">
    <property type="entry name" value="PRK00393.1"/>
    <property type="match status" value="1"/>
</dbReference>
<name>E0SDR6_DICD3</name>
<reference evidence="13 14" key="1">
    <citation type="journal article" date="2011" name="J. Bacteriol.">
        <title>Genome sequence of the plant-pathogenic bacterium Dickeya dadantii 3937.</title>
        <authorList>
            <person name="Glasner J.D."/>
            <person name="Yang C.H."/>
            <person name="Reverchon S."/>
            <person name="Hugouvieux-Cotte-Pattat N."/>
            <person name="Condemine G."/>
            <person name="Bohin J.P."/>
            <person name="Van Gijsegem F."/>
            <person name="Yang S."/>
            <person name="Franza T."/>
            <person name="Expert D."/>
            <person name="Plunkett G. III"/>
            <person name="San Francisco M.J."/>
            <person name="Charkowski A.O."/>
            <person name="Py B."/>
            <person name="Bell K."/>
            <person name="Rauscher L."/>
            <person name="Rodriguez-Palenzuela P."/>
            <person name="Toussaint A."/>
            <person name="Holeva M.C."/>
            <person name="He S.Y."/>
            <person name="Douet V."/>
            <person name="Boccara M."/>
            <person name="Blanco C."/>
            <person name="Toth I."/>
            <person name="Anderson B.D."/>
            <person name="Biehl B.S."/>
            <person name="Mau B."/>
            <person name="Flynn S.M."/>
            <person name="Barras F."/>
            <person name="Lindeberg M."/>
            <person name="Birch P.R."/>
            <person name="Tsuyumu S."/>
            <person name="Shi X."/>
            <person name="Hibbing M."/>
            <person name="Yap M.N."/>
            <person name="Carpentier M."/>
            <person name="Dassa E."/>
            <person name="Umehara M."/>
            <person name="Kim J.F."/>
            <person name="Rusch M."/>
            <person name="Soni P."/>
            <person name="Mayhew G.F."/>
            <person name="Fouts D.E."/>
            <person name="Gill S.R."/>
            <person name="Blattner F.R."/>
            <person name="Keen N.T."/>
            <person name="Perna N.T."/>
        </authorList>
    </citation>
    <scope>NUCLEOTIDE SEQUENCE [LARGE SCALE GENOMIC DNA]</scope>
    <source>
        <strain evidence="13 14">3937</strain>
    </source>
</reference>
<comment type="subunit">
    <text evidence="11">Homodimer.</text>
</comment>
<feature type="binding site" evidence="11">
    <location>
        <position position="80"/>
    </location>
    <ligand>
        <name>Zn(2+)</name>
        <dbReference type="ChEBI" id="CHEBI:29105"/>
        <note>catalytic</note>
    </ligand>
</feature>
<dbReference type="Proteomes" id="UP000006859">
    <property type="component" value="Chromosome"/>
</dbReference>
<dbReference type="InterPro" id="IPR032677">
    <property type="entry name" value="GTP_cyclohydro_II"/>
</dbReference>
<dbReference type="GO" id="GO:0009231">
    <property type="term" value="P:riboflavin biosynthetic process"/>
    <property type="evidence" value="ECO:0007669"/>
    <property type="project" value="UniProtKB-UniRule"/>
</dbReference>
<keyword evidence="5 11" id="KW-0547">Nucleotide-binding</keyword>
<dbReference type="GO" id="GO:0008270">
    <property type="term" value="F:zinc ion binding"/>
    <property type="evidence" value="ECO:0007669"/>
    <property type="project" value="UniProtKB-UniRule"/>
</dbReference>
<evidence type="ECO:0000313" key="14">
    <source>
        <dbReference type="Proteomes" id="UP000006859"/>
    </source>
</evidence>
<keyword evidence="8 11" id="KW-0342">GTP-binding</keyword>
<evidence type="ECO:0000256" key="4">
    <source>
        <dbReference type="ARBA" id="ARBA00022723"/>
    </source>
</evidence>
<comment type="similarity">
    <text evidence="11">Belongs to the GTP cyclohydrolase II family.</text>
</comment>
<dbReference type="SUPFAM" id="SSF142695">
    <property type="entry name" value="RibA-like"/>
    <property type="match status" value="1"/>
</dbReference>
<comment type="cofactor">
    <cofactor evidence="11">
        <name>Zn(2+)</name>
        <dbReference type="ChEBI" id="CHEBI:29105"/>
    </cofactor>
    <text evidence="11">Binds 1 zinc ion per subunit.</text>
</comment>
<keyword evidence="14" id="KW-1185">Reference proteome</keyword>
<feature type="active site" description="Nucleophile" evidence="11">
    <location>
        <position position="140"/>
    </location>
</feature>
<evidence type="ECO:0000313" key="13">
    <source>
        <dbReference type="EMBL" id="ADN00758.1"/>
    </source>
</evidence>
<dbReference type="FunFam" id="3.40.50.10990:FF:000001">
    <property type="entry name" value="Riboflavin biosynthesis protein RibBA"/>
    <property type="match status" value="1"/>
</dbReference>
<keyword evidence="6 11" id="KW-0378">Hydrolase</keyword>
<dbReference type="HAMAP" id="MF_00179">
    <property type="entry name" value="RibA"/>
    <property type="match status" value="1"/>
</dbReference>
<evidence type="ECO:0000256" key="5">
    <source>
        <dbReference type="ARBA" id="ARBA00022741"/>
    </source>
</evidence>
<dbReference type="RefSeq" id="WP_013320150.1">
    <property type="nucleotide sequence ID" value="NC_014500.1"/>
</dbReference>
<feature type="binding site" evidence="11">
    <location>
        <position position="78"/>
    </location>
    <ligand>
        <name>Zn(2+)</name>
        <dbReference type="ChEBI" id="CHEBI:29105"/>
        <note>catalytic</note>
    </ligand>
</feature>
<evidence type="ECO:0000256" key="1">
    <source>
        <dbReference type="ARBA" id="ARBA00004853"/>
    </source>
</evidence>
<gene>
    <name evidence="11" type="primary">ribA</name>
    <name evidence="13" type="ordered locus">Dda3937_00140</name>
</gene>
<dbReference type="GO" id="GO:0005829">
    <property type="term" value="C:cytosol"/>
    <property type="evidence" value="ECO:0007669"/>
    <property type="project" value="TreeGrafter"/>
</dbReference>
<dbReference type="EMBL" id="CP002038">
    <property type="protein sequence ID" value="ADN00758.1"/>
    <property type="molecule type" value="Genomic_DNA"/>
</dbReference>
<dbReference type="OrthoDB" id="9793111at2"/>
<dbReference type="Pfam" id="PF00925">
    <property type="entry name" value="GTP_cyclohydro2"/>
    <property type="match status" value="1"/>
</dbReference>
<dbReference type="eggNOG" id="COG0807">
    <property type="taxonomic scope" value="Bacteria"/>
</dbReference>
<dbReference type="PATRIC" id="fig|198628.6.peg.4511"/>
<feature type="binding site" evidence="11">
    <location>
        <position position="83"/>
    </location>
    <ligand>
        <name>GTP</name>
        <dbReference type="ChEBI" id="CHEBI:37565"/>
    </ligand>
</feature>
<protein>
    <recommendedName>
        <fullName evidence="11">GTP cyclohydrolase-2</fullName>
        <ecNumber evidence="11">3.5.4.25</ecNumber>
    </recommendedName>
    <alternativeName>
        <fullName evidence="11">GTP cyclohydrolase II</fullName>
    </alternativeName>
</protein>
<dbReference type="Gene3D" id="3.40.50.10990">
    <property type="entry name" value="GTP cyclohydrolase II"/>
    <property type="match status" value="1"/>
</dbReference>
<evidence type="ECO:0000256" key="2">
    <source>
        <dbReference type="ARBA" id="ARBA00005520"/>
    </source>
</evidence>
<feature type="binding site" evidence="11">
    <location>
        <begin position="104"/>
        <end position="106"/>
    </location>
    <ligand>
        <name>GTP</name>
        <dbReference type="ChEBI" id="CHEBI:37565"/>
    </ligand>
</feature>
<feature type="active site" description="Proton acceptor" evidence="11">
    <location>
        <position position="138"/>
    </location>
</feature>
<dbReference type="HOGENOM" id="CLU_020273_2_1_6"/>
<evidence type="ECO:0000256" key="9">
    <source>
        <dbReference type="ARBA" id="ARBA00043932"/>
    </source>
</evidence>
<evidence type="ECO:0000259" key="12">
    <source>
        <dbReference type="Pfam" id="PF00925"/>
    </source>
</evidence>
<proteinExistence type="inferred from homology"/>
<dbReference type="InterPro" id="IPR036144">
    <property type="entry name" value="RibA-like_sf"/>
</dbReference>
<dbReference type="NCBIfam" id="TIGR00505">
    <property type="entry name" value="ribA"/>
    <property type="match status" value="1"/>
</dbReference>
<feature type="binding site" evidence="11">
    <location>
        <position position="67"/>
    </location>
    <ligand>
        <name>Zn(2+)</name>
        <dbReference type="ChEBI" id="CHEBI:29105"/>
        <note>catalytic</note>
    </ligand>
</feature>
<accession>E0SDR6</accession>
<evidence type="ECO:0000256" key="7">
    <source>
        <dbReference type="ARBA" id="ARBA00022833"/>
    </source>
</evidence>
<evidence type="ECO:0000256" key="11">
    <source>
        <dbReference type="HAMAP-Rule" id="MF_00179"/>
    </source>
</evidence>
<feature type="domain" description="GTP cyclohydrolase II" evidence="12">
    <location>
        <begin position="31"/>
        <end position="180"/>
    </location>
</feature>
<dbReference type="GO" id="GO:0005525">
    <property type="term" value="F:GTP binding"/>
    <property type="evidence" value="ECO:0007669"/>
    <property type="project" value="UniProtKB-KW"/>
</dbReference>
<keyword evidence="7 11" id="KW-0862">Zinc</keyword>
<dbReference type="AlphaFoldDB" id="E0SDR6"/>
<evidence type="ECO:0000256" key="3">
    <source>
        <dbReference type="ARBA" id="ARBA00022619"/>
    </source>
</evidence>
<feature type="binding site" evidence="11">
    <location>
        <position position="166"/>
    </location>
    <ligand>
        <name>GTP</name>
        <dbReference type="ChEBI" id="CHEBI:37565"/>
    </ligand>
</feature>
<sequence>MSDSHQAAHEVLVASKVQIPITIGDWSDNGAQFYGFENLVDGKEHIAIVFGDVENKSHVLVRMHSECLTGDVFGSLRCDCGPQLHESLKSLSASGGVLLYLRQEGRGIGLINKLKAYELQRKGMNTYEANNELGFPDDLRNYESAAQMLKALNVTSISLITNNPDKAKQLRAYGITVVEMKNTGCHSNENNLDYLKAKKEHTHHTLSI</sequence>
<dbReference type="KEGG" id="ddd:Dda3937_00140"/>
<evidence type="ECO:0000256" key="10">
    <source>
        <dbReference type="ARBA" id="ARBA00049295"/>
    </source>
</evidence>
<dbReference type="GO" id="GO:0003935">
    <property type="term" value="F:GTP cyclohydrolase II activity"/>
    <property type="evidence" value="ECO:0007669"/>
    <property type="project" value="UniProtKB-UniRule"/>
</dbReference>
<comment type="catalytic activity">
    <reaction evidence="10 11">
        <text>GTP + 4 H2O = 2,5-diamino-6-hydroxy-4-(5-phosphoribosylamino)-pyrimidine + formate + 2 phosphate + 3 H(+)</text>
        <dbReference type="Rhea" id="RHEA:23704"/>
        <dbReference type="ChEBI" id="CHEBI:15377"/>
        <dbReference type="ChEBI" id="CHEBI:15378"/>
        <dbReference type="ChEBI" id="CHEBI:15740"/>
        <dbReference type="ChEBI" id="CHEBI:37565"/>
        <dbReference type="ChEBI" id="CHEBI:43474"/>
        <dbReference type="ChEBI" id="CHEBI:58614"/>
        <dbReference type="EC" id="3.5.4.25"/>
    </reaction>
</comment>
<dbReference type="EC" id="3.5.4.25" evidence="11"/>
<evidence type="ECO:0000256" key="6">
    <source>
        <dbReference type="ARBA" id="ARBA00022801"/>
    </source>
</evidence>
<dbReference type="GeneID" id="55491233"/>
<dbReference type="UniPathway" id="UPA00275">
    <property type="reaction ID" value="UER00400"/>
</dbReference>
<dbReference type="PANTHER" id="PTHR21327:SF18">
    <property type="entry name" value="3,4-DIHYDROXY-2-BUTANONE 4-PHOSPHATE SYNTHASE"/>
    <property type="match status" value="1"/>
</dbReference>
<feature type="binding site" evidence="11">
    <location>
        <position position="161"/>
    </location>
    <ligand>
        <name>GTP</name>
        <dbReference type="ChEBI" id="CHEBI:37565"/>
    </ligand>
</feature>
<dbReference type="STRING" id="198628.Dda3937_00140"/>
<feature type="binding site" evidence="11">
    <location>
        <begin position="62"/>
        <end position="66"/>
    </location>
    <ligand>
        <name>GTP</name>
        <dbReference type="ChEBI" id="CHEBI:37565"/>
    </ligand>
</feature>